<name>A0ABP0FMS7_CLALP</name>
<feature type="region of interest" description="Disordered" evidence="1">
    <location>
        <begin position="145"/>
        <end position="189"/>
    </location>
</feature>
<dbReference type="Proteomes" id="UP001642483">
    <property type="component" value="Unassembled WGS sequence"/>
</dbReference>
<keyword evidence="4" id="KW-1185">Reference proteome</keyword>
<dbReference type="EMBL" id="CAWYQH010000079">
    <property type="protein sequence ID" value="CAK8680954.1"/>
    <property type="molecule type" value="Genomic_DNA"/>
</dbReference>
<feature type="compositionally biased region" description="Basic and acidic residues" evidence="1">
    <location>
        <begin position="170"/>
        <end position="189"/>
    </location>
</feature>
<sequence length="207" mass="23163">MEYRSVLARKEELAIQLYIFSHRFMSIAEQMGRILQRTAISTNIKERLDFSCNLIGPEGGLVFSAPYIPVHLGAMQDAVHYQMRAIEINEGDTGGVHLPDFTERNPPGLRVHVELRVGSGFSLLGAHATTRRGRGRKCVARRLHDNGQRTPRVGQDGRQINDQPPCGDRLAGEKRDVPFRGDIPHGDKQVDAVSAERKEVFNPMVDL</sequence>
<dbReference type="InterPro" id="IPR045079">
    <property type="entry name" value="Oxoprolinase-like"/>
</dbReference>
<evidence type="ECO:0000256" key="1">
    <source>
        <dbReference type="SAM" id="MobiDB-lite"/>
    </source>
</evidence>
<organism evidence="3 4">
    <name type="scientific">Clavelina lepadiformis</name>
    <name type="common">Light-bulb sea squirt</name>
    <name type="synonym">Ascidia lepadiformis</name>
    <dbReference type="NCBI Taxonomy" id="159417"/>
    <lineage>
        <taxon>Eukaryota</taxon>
        <taxon>Metazoa</taxon>
        <taxon>Chordata</taxon>
        <taxon>Tunicata</taxon>
        <taxon>Ascidiacea</taxon>
        <taxon>Aplousobranchia</taxon>
        <taxon>Clavelinidae</taxon>
        <taxon>Clavelina</taxon>
    </lineage>
</organism>
<comment type="caution">
    <text evidence="3">The sequence shown here is derived from an EMBL/GenBank/DDBJ whole genome shotgun (WGS) entry which is preliminary data.</text>
</comment>
<gene>
    <name evidence="3" type="ORF">CVLEPA_LOCUS11184</name>
</gene>
<reference evidence="3 4" key="1">
    <citation type="submission" date="2024-02" db="EMBL/GenBank/DDBJ databases">
        <authorList>
            <person name="Daric V."/>
            <person name="Darras S."/>
        </authorList>
    </citation>
    <scope>NUCLEOTIDE SEQUENCE [LARGE SCALE GENOMIC DNA]</scope>
</reference>
<evidence type="ECO:0000259" key="2">
    <source>
        <dbReference type="Pfam" id="PF02538"/>
    </source>
</evidence>
<feature type="domain" description="Hydantoinase B/oxoprolinase" evidence="2">
    <location>
        <begin position="15"/>
        <end position="102"/>
    </location>
</feature>
<dbReference type="PANTHER" id="PTHR11365:SF2">
    <property type="entry name" value="5-OXOPROLINASE"/>
    <property type="match status" value="1"/>
</dbReference>
<dbReference type="Pfam" id="PF02538">
    <property type="entry name" value="Hydantoinase_B"/>
    <property type="match status" value="1"/>
</dbReference>
<dbReference type="InterPro" id="IPR003692">
    <property type="entry name" value="Hydantoinase_B"/>
</dbReference>
<accession>A0ABP0FMS7</accession>
<evidence type="ECO:0000313" key="3">
    <source>
        <dbReference type="EMBL" id="CAK8680954.1"/>
    </source>
</evidence>
<protein>
    <recommendedName>
        <fullName evidence="2">Hydantoinase B/oxoprolinase domain-containing protein</fullName>
    </recommendedName>
</protein>
<dbReference type="PANTHER" id="PTHR11365">
    <property type="entry name" value="5-OXOPROLINASE RELATED"/>
    <property type="match status" value="1"/>
</dbReference>
<proteinExistence type="predicted"/>
<evidence type="ECO:0000313" key="4">
    <source>
        <dbReference type="Proteomes" id="UP001642483"/>
    </source>
</evidence>